<reference evidence="1 2" key="1">
    <citation type="submission" date="2018-12" db="EMBL/GenBank/DDBJ databases">
        <title>Dyella dinghuensis sp. nov. DHOA06 and Dyella choica sp. nov. 4M-K27, isolated from forest soil.</title>
        <authorList>
            <person name="Qiu L.-H."/>
            <person name="Gao Z.-H."/>
        </authorList>
    </citation>
    <scope>NUCLEOTIDE SEQUENCE [LARGE SCALE GENOMIC DNA]</scope>
    <source>
        <strain evidence="1 2">4M-K27</strain>
    </source>
</reference>
<dbReference type="OrthoDB" id="8750771at2"/>
<keyword evidence="2" id="KW-1185">Reference proteome</keyword>
<organism evidence="1 2">
    <name type="scientific">Dyella choica</name>
    <dbReference type="NCBI Taxonomy" id="1927959"/>
    <lineage>
        <taxon>Bacteria</taxon>
        <taxon>Pseudomonadati</taxon>
        <taxon>Pseudomonadota</taxon>
        <taxon>Gammaproteobacteria</taxon>
        <taxon>Lysobacterales</taxon>
        <taxon>Rhodanobacteraceae</taxon>
        <taxon>Dyella</taxon>
    </lineage>
</organism>
<dbReference type="RefSeq" id="WP_126684193.1">
    <property type="nucleotide sequence ID" value="NZ_RYYV01000005.1"/>
</dbReference>
<protein>
    <submittedName>
        <fullName evidence="1">Uncharacterized protein</fullName>
    </submittedName>
</protein>
<evidence type="ECO:0000313" key="2">
    <source>
        <dbReference type="Proteomes" id="UP000274358"/>
    </source>
</evidence>
<name>A0A3S0RL43_9GAMM</name>
<gene>
    <name evidence="1" type="ORF">EKH80_07845</name>
</gene>
<dbReference type="EMBL" id="RYYV01000005">
    <property type="protein sequence ID" value="RUL76633.1"/>
    <property type="molecule type" value="Genomic_DNA"/>
</dbReference>
<comment type="caution">
    <text evidence="1">The sequence shown here is derived from an EMBL/GenBank/DDBJ whole genome shotgun (WGS) entry which is preliminary data.</text>
</comment>
<sequence length="200" mass="22590">MIVLSILTALGLEAWIERVHHQHAAEAASEQIDAEIRTNLAEVSEALAVDTHQVDSLTRIRNTLEQDLKSNVSNKDIQQHILSQVDDFNLNLRWPTLRHEAWDVAVANQSASWIDSKRMYRYSAAYASQREADSKLTANLQLIINGPRMTDNMTDLRSGSVEPREFLHVVAQMEVVQHQAKSSLSQLQKRMQSALDVSAH</sequence>
<evidence type="ECO:0000313" key="1">
    <source>
        <dbReference type="EMBL" id="RUL76633.1"/>
    </source>
</evidence>
<proteinExistence type="predicted"/>
<dbReference type="AlphaFoldDB" id="A0A3S0RL43"/>
<accession>A0A3S0RL43</accession>
<dbReference type="Proteomes" id="UP000274358">
    <property type="component" value="Unassembled WGS sequence"/>
</dbReference>